<keyword evidence="20 28" id="KW-0175">Coiled coil</keyword>
<evidence type="ECO:0000256" key="22">
    <source>
        <dbReference type="ARBA" id="ARBA00023176"/>
    </source>
</evidence>
<evidence type="ECO:0000259" key="35">
    <source>
        <dbReference type="PROSITE" id="PS50222"/>
    </source>
</evidence>
<feature type="domain" description="SH3" evidence="30">
    <location>
        <begin position="603"/>
        <end position="664"/>
    </location>
</feature>
<evidence type="ECO:0000259" key="32">
    <source>
        <dbReference type="PROSITE" id="PS50004"/>
    </source>
</evidence>
<dbReference type="FunFam" id="2.60.40.150:FF:000029">
    <property type="entry name" value="Intersectin 1"/>
    <property type="match status" value="1"/>
</dbReference>
<evidence type="ECO:0000256" key="7">
    <source>
        <dbReference type="ARBA" id="ARBA00022443"/>
    </source>
</evidence>
<keyword evidence="8" id="KW-0813">Transport</keyword>
<protein>
    <recommendedName>
        <fullName evidence="26">Intersectin-1</fullName>
    </recommendedName>
</protein>
<evidence type="ECO:0000259" key="34">
    <source>
        <dbReference type="PROSITE" id="PS50031"/>
    </source>
</evidence>
<dbReference type="CDD" id="cd11995">
    <property type="entry name" value="SH3_Intersectin1_5"/>
    <property type="match status" value="1"/>
</dbReference>
<feature type="domain" description="EF-hand" evidence="35">
    <location>
        <begin position="264"/>
        <end position="299"/>
    </location>
</feature>
<dbReference type="CDD" id="cd00160">
    <property type="entry name" value="RhoGEF"/>
    <property type="match status" value="1"/>
</dbReference>
<evidence type="ECO:0000256" key="1">
    <source>
        <dbReference type="ARBA" id="ARBA00004172"/>
    </source>
</evidence>
<evidence type="ECO:0000259" key="31">
    <source>
        <dbReference type="PROSITE" id="PS50003"/>
    </source>
</evidence>
<dbReference type="SMART" id="SM00325">
    <property type="entry name" value="RhoGEF"/>
    <property type="match status" value="1"/>
</dbReference>
<evidence type="ECO:0000256" key="21">
    <source>
        <dbReference type="ARBA" id="ARBA00023136"/>
    </source>
</evidence>
<dbReference type="GO" id="GO:0055037">
    <property type="term" value="C:recycling endosome"/>
    <property type="evidence" value="ECO:0007669"/>
    <property type="project" value="UniProtKB-SubCell"/>
</dbReference>
<dbReference type="SMART" id="SM00326">
    <property type="entry name" value="SH3"/>
    <property type="match status" value="5"/>
</dbReference>
<dbReference type="FunFam" id="2.30.29.30:FF:000069">
    <property type="entry name" value="Intersectin 1"/>
    <property type="match status" value="1"/>
</dbReference>
<dbReference type="FunFam" id="2.30.30.40:FF:000122">
    <property type="entry name" value="intersectin-1 isoform X2"/>
    <property type="match status" value="1"/>
</dbReference>
<dbReference type="PROSITE" id="PS50002">
    <property type="entry name" value="SH3"/>
    <property type="match status" value="5"/>
</dbReference>
<feature type="domain" description="SH3" evidence="30">
    <location>
        <begin position="872"/>
        <end position="936"/>
    </location>
</feature>
<evidence type="ECO:0000256" key="26">
    <source>
        <dbReference type="ARBA" id="ARBA00074966"/>
    </source>
</evidence>
<name>A0A8C7RX44_ONCMY</name>
<dbReference type="PANTHER" id="PTHR46006">
    <property type="entry name" value="RHO GUANINE NUCLEOTIDE EXCHANGE FACTOR AT 64C, ISOFORM A"/>
    <property type="match status" value="1"/>
</dbReference>
<dbReference type="GO" id="GO:0005886">
    <property type="term" value="C:plasma membrane"/>
    <property type="evidence" value="ECO:0007669"/>
    <property type="project" value="UniProtKB-SubCell"/>
</dbReference>
<dbReference type="SMART" id="SM00054">
    <property type="entry name" value="EFh"/>
    <property type="match status" value="2"/>
</dbReference>
<dbReference type="SMART" id="SM00233">
    <property type="entry name" value="PH"/>
    <property type="match status" value="1"/>
</dbReference>
<keyword evidence="21" id="KW-0472">Membrane</keyword>
<feature type="domain" description="DH" evidence="33">
    <location>
        <begin position="1020"/>
        <end position="1206"/>
    </location>
</feature>
<reference evidence="36" key="1">
    <citation type="submission" date="2020-07" db="EMBL/GenBank/DDBJ databases">
        <title>A long reads based de novo assembly of the rainbow trout Arlee double haploid line genome.</title>
        <authorList>
            <person name="Gao G."/>
            <person name="Palti Y."/>
        </authorList>
    </citation>
    <scope>NUCLEOTIDE SEQUENCE [LARGE SCALE GENOMIC DNA]</scope>
</reference>
<dbReference type="InterPro" id="IPR011992">
    <property type="entry name" value="EF-hand-dom_pair"/>
</dbReference>
<dbReference type="GO" id="GO:0045202">
    <property type="term" value="C:synapse"/>
    <property type="evidence" value="ECO:0007669"/>
    <property type="project" value="UniProtKB-SubCell"/>
</dbReference>
<dbReference type="InterPro" id="IPR000261">
    <property type="entry name" value="EH_dom"/>
</dbReference>
<dbReference type="Pfam" id="PF14604">
    <property type="entry name" value="SH3_9"/>
    <property type="match status" value="2"/>
</dbReference>
<feature type="domain" description="SH3" evidence="30">
    <location>
        <begin position="800"/>
        <end position="858"/>
    </location>
</feature>
<evidence type="ECO:0000256" key="15">
    <source>
        <dbReference type="ARBA" id="ARBA00022737"/>
    </source>
</evidence>
<dbReference type="SMART" id="SM00239">
    <property type="entry name" value="C2"/>
    <property type="match status" value="1"/>
</dbReference>
<evidence type="ECO:0000256" key="8">
    <source>
        <dbReference type="ARBA" id="ARBA00022448"/>
    </source>
</evidence>
<dbReference type="Gene3D" id="2.30.29.30">
    <property type="entry name" value="Pleckstrin-homology domain (PH domain)/Phosphotyrosine-binding domain (PTB)"/>
    <property type="match status" value="1"/>
</dbReference>
<dbReference type="PROSITE" id="PS00018">
    <property type="entry name" value="EF_HAND_1"/>
    <property type="match status" value="2"/>
</dbReference>
<dbReference type="GO" id="GO:0043005">
    <property type="term" value="C:neuron projection"/>
    <property type="evidence" value="ECO:0007669"/>
    <property type="project" value="UniProtKB-KW"/>
</dbReference>
<evidence type="ECO:0000256" key="16">
    <source>
        <dbReference type="ARBA" id="ARBA00022753"/>
    </source>
</evidence>
<dbReference type="Pfam" id="PF16617">
    <property type="entry name" value="INTAP"/>
    <property type="match status" value="1"/>
</dbReference>
<dbReference type="PROSITE" id="PS00741">
    <property type="entry name" value="DH_1"/>
    <property type="match status" value="1"/>
</dbReference>
<evidence type="ECO:0000256" key="2">
    <source>
        <dbReference type="ARBA" id="ARBA00004236"/>
    </source>
</evidence>
<dbReference type="CDD" id="cd11993">
    <property type="entry name" value="SH3_Intersectin1_4"/>
    <property type="match status" value="1"/>
</dbReference>
<keyword evidence="9" id="KW-1003">Cell membrane</keyword>
<evidence type="ECO:0000313" key="37">
    <source>
        <dbReference type="Proteomes" id="UP000694395"/>
    </source>
</evidence>
<evidence type="ECO:0000256" key="5">
    <source>
        <dbReference type="ARBA" id="ARBA00004510"/>
    </source>
</evidence>
<dbReference type="Pfam" id="PF00018">
    <property type="entry name" value="SH3_1"/>
    <property type="match status" value="1"/>
</dbReference>
<keyword evidence="19" id="KW-0770">Synapse</keyword>
<keyword evidence="10" id="KW-0268">Exocytosis</keyword>
<dbReference type="GO" id="GO:0015031">
    <property type="term" value="P:protein transport"/>
    <property type="evidence" value="ECO:0007669"/>
    <property type="project" value="UniProtKB-KW"/>
</dbReference>
<dbReference type="SUPFAM" id="SSF50729">
    <property type="entry name" value="PH domain-like"/>
    <property type="match status" value="1"/>
</dbReference>
<dbReference type="CDD" id="cd13264">
    <property type="entry name" value="PH_ITSN"/>
    <property type="match status" value="1"/>
</dbReference>
<dbReference type="InterPro" id="IPR035892">
    <property type="entry name" value="C2_domain_sf"/>
</dbReference>
<reference evidence="36" key="3">
    <citation type="submission" date="2025-09" db="UniProtKB">
        <authorList>
            <consortium name="Ensembl"/>
        </authorList>
    </citation>
    <scope>IDENTIFICATION</scope>
</reference>
<dbReference type="FunFam" id="2.30.30.40:FF:000024">
    <property type="entry name" value="Intersectin 1"/>
    <property type="match status" value="1"/>
</dbReference>
<feature type="domain" description="EH" evidence="34">
    <location>
        <begin position="231"/>
        <end position="320"/>
    </location>
</feature>
<sequence length="1504" mass="168657">TMAQFPTPFGGGLDAWVISLDERAKHDQQFVSLAPSPAGYITGDQARNFFLQSGLPPPILAQIWAQADMNNDGKMDMHEFSIAMKLIKLKLQGHALPPSLPPSMKQPPLTLPPPPTAPFGVMPGLPAVPPLPMPPMPGVGMSPPLVSSVPPSVPPMANGAPMTGFSHQGRAQSELSLDTPLNIQSGVLVNDSEALWQRFGASHFVDLFLTSLTNSSLFFFPPIDWAVPSSSRLKYRQLFNSHDKMMSGHLTGPQARTILMQSSLPQTSLASIWNLSDIDQDGKLTAEEFILAMHLIDMAMSGLPLPPILPPDFIPPTFRYNPLLPLCLAMPLSSTSVCRAAKRELERQRQLEWERNRRQELLTQRNREQENIVLLKARKKTLEFELEALNDKKSQLEGKLQDIRFRLSAQRHEIESTNKTREIRIAEITHLQQQLQDSQQWLGRLIPDKQCLNEQLKQVQQNRDSLSSLQKAVEIKESSRQQLREQLDTVERETRSKLLEIDAFNTQLTGGSVNQTLLDCLSTALACLQRIDVYLQVSLLPPPLPPRPSPRAPPPQPLYHSSASFEGLVKAKKDVTMSCVPLPLPRLLPADKIPVTGFNQDKVKVVFYRALYPFDARSHDEITITPGDIVMVDESQTGEPGWLGGELKGKTGWFPANYAEKIPESEVPMSLRASAATTGAAPKLASRLTPTAASNTPTAGPGGQLRQRSAFTPATLTGSSPSPVLGQGEKVEGLQAQALYPWRAKKDNHLNFNKSDVITVLEQQDMWWFGEVQGQRGWFPKSYVKLISGPVRKPCSSDMLCFPEYIAMYTYESNEQGDLTFQQGDVIVVTKKEGDWWTGVVSGKTGVFPSNYVKPKDSEGLGPAGKTGSLGKKPEIAQVIAPYTATGAEQLTLAPGQLILIRKKNPGGWWEGELQARGKKRQIGWFPANYVKLLSPSTTVCQVIGMYDYMAQNDDELPFGKGQIINVLSREDPDWWKGELNGSVGLFPSNYVKLTTDTDPSQQWCADLHLLDMLTPVERKRQGYTHELIVTEENYVNDLQLVTEVFQKPLLESELLTEKEVAMIFVNWKELIMCNIKLLKALRVRKKMSGERMPVKMIGDILTAQLPHMQPYIRFCSCQLNGATLIQQKTDEVPEFKDFVKRLAMDPGCKGMPLSSFLLKPMQRVTRYPLIIKNILENTPEAHPDHSHLKQALEKAEELCSQVNEGVREKENSDRLEWIQAHVQCEGLSEQLVFNSVTNCLGPRKFLHSGKLYKAKSNKELYGFLFNDFLLLTQIIKPLGFSGCDKVFSAKSHLQYRMYKTPIFLNEVLVKLPTDPSGDEPIFHISHIDRVYTIRAESINERTAWVQKIKAASELFIETEKKKREKAYLVRSQRATGIGRLMVNIVEGIELKPCRSHGKSNPYCEVTMGSQCHITKTLQDTLNPKWNSNCQFFIKDLEQDVLCVTVFERDQFSPDDFLGRTEIRLADIKKDQGSKGPITKRLLLHEVPTGEIVVRLDLQLFEEP</sequence>
<evidence type="ECO:0000256" key="20">
    <source>
        <dbReference type="ARBA" id="ARBA00023054"/>
    </source>
</evidence>
<feature type="domain" description="C2" evidence="32">
    <location>
        <begin position="1362"/>
        <end position="1478"/>
    </location>
</feature>
<comment type="subcellular location">
    <subcellularLocation>
        <location evidence="2">Cell membrane</location>
    </subcellularLocation>
    <subcellularLocation>
        <location evidence="5">Cell projection</location>
        <location evidence="5">Lamellipodium</location>
    </subcellularLocation>
    <subcellularLocation>
        <location evidence="4">Cytoplasm</location>
    </subcellularLocation>
    <subcellularLocation>
        <location evidence="6">Membrane</location>
        <location evidence="6">Clathrin-coated pit</location>
    </subcellularLocation>
    <subcellularLocation>
        <location evidence="3">Nucleus envelope</location>
    </subcellularLocation>
    <subcellularLocation>
        <location evidence="1">Recycling endosome</location>
    </subcellularLocation>
    <subcellularLocation>
        <location evidence="25">Synapse</location>
        <location evidence="25">Synaptosome</location>
    </subcellularLocation>
</comment>
<dbReference type="Gene3D" id="1.20.900.10">
    <property type="entry name" value="Dbl homology (DH) domain"/>
    <property type="match status" value="1"/>
</dbReference>
<dbReference type="FunFam" id="1.10.238.10:FF:000046">
    <property type="entry name" value="intersectin-1 isoform X2"/>
    <property type="match status" value="1"/>
</dbReference>
<dbReference type="Proteomes" id="UP000694395">
    <property type="component" value="Chromosome 18"/>
</dbReference>
<feature type="region of interest" description="Disordered" evidence="29">
    <location>
        <begin position="687"/>
        <end position="706"/>
    </location>
</feature>
<keyword evidence="13" id="KW-0771">Synaptosome</keyword>
<evidence type="ECO:0000256" key="17">
    <source>
        <dbReference type="ARBA" id="ARBA00022837"/>
    </source>
</evidence>
<dbReference type="CDD" id="cd11989">
    <property type="entry name" value="SH3_Intersectin1_2"/>
    <property type="match status" value="1"/>
</dbReference>
<feature type="coiled-coil region" evidence="28">
    <location>
        <begin position="351"/>
        <end position="406"/>
    </location>
</feature>
<dbReference type="Ensembl" id="ENSOMYT00000063009.2">
    <property type="protein sequence ID" value="ENSOMYP00000057889.2"/>
    <property type="gene ID" value="ENSOMYG00000025910.2"/>
</dbReference>
<evidence type="ECO:0000259" key="30">
    <source>
        <dbReference type="PROSITE" id="PS50002"/>
    </source>
</evidence>
<dbReference type="GeneTree" id="ENSGT00940000157065"/>
<feature type="domain" description="EF-hand" evidence="35">
    <location>
        <begin position="55"/>
        <end position="90"/>
    </location>
</feature>
<keyword evidence="22" id="KW-0168">Coated pit</keyword>
<dbReference type="FunFam" id="2.30.30.40:FF:000041">
    <property type="entry name" value="Intersectin 1"/>
    <property type="match status" value="1"/>
</dbReference>
<dbReference type="SUPFAM" id="SSF48065">
    <property type="entry name" value="DBL homology domain (DH-domain)"/>
    <property type="match status" value="1"/>
</dbReference>
<dbReference type="Pfam" id="PF16652">
    <property type="entry name" value="PH_13"/>
    <property type="match status" value="1"/>
</dbReference>
<dbReference type="InterPro" id="IPR018247">
    <property type="entry name" value="EF_Hand_1_Ca_BS"/>
</dbReference>
<dbReference type="InterPro" id="IPR051480">
    <property type="entry name" value="Endocytic_GEF_Adapter"/>
</dbReference>
<dbReference type="CDD" id="cd11987">
    <property type="entry name" value="SH3_Intersectin1_1"/>
    <property type="match status" value="1"/>
</dbReference>
<dbReference type="SMART" id="SM00027">
    <property type="entry name" value="EH"/>
    <property type="match status" value="2"/>
</dbReference>
<dbReference type="Pfam" id="PF07653">
    <property type="entry name" value="SH3_2"/>
    <property type="match status" value="2"/>
</dbReference>
<dbReference type="InterPro" id="IPR001849">
    <property type="entry name" value="PH_domain"/>
</dbReference>
<keyword evidence="17" id="KW-0106">Calcium</keyword>
<feature type="compositionally biased region" description="Polar residues" evidence="29">
    <location>
        <begin position="688"/>
        <end position="698"/>
    </location>
</feature>
<dbReference type="InterPro" id="IPR036028">
    <property type="entry name" value="SH3-like_dom_sf"/>
</dbReference>
<dbReference type="FunFam" id="1.20.900.10:FF:000011">
    <property type="entry name" value="Intersectin 1"/>
    <property type="match status" value="1"/>
</dbReference>
<evidence type="ECO:0000259" key="33">
    <source>
        <dbReference type="PROSITE" id="PS50010"/>
    </source>
</evidence>
<dbReference type="GO" id="GO:0030027">
    <property type="term" value="C:lamellipodium"/>
    <property type="evidence" value="ECO:0007669"/>
    <property type="project" value="UniProtKB-SubCell"/>
</dbReference>
<dbReference type="CDD" id="cd08375">
    <property type="entry name" value="C2_Intersectin"/>
    <property type="match status" value="1"/>
</dbReference>
<keyword evidence="11" id="KW-0963">Cytoplasm</keyword>
<dbReference type="InterPro" id="IPR002048">
    <property type="entry name" value="EF_hand_dom"/>
</dbReference>
<dbReference type="PROSITE" id="PS50003">
    <property type="entry name" value="PH_DOMAIN"/>
    <property type="match status" value="1"/>
</dbReference>
<dbReference type="GO" id="GO:0005635">
    <property type="term" value="C:nuclear envelope"/>
    <property type="evidence" value="ECO:0007669"/>
    <property type="project" value="UniProtKB-SubCell"/>
</dbReference>
<keyword evidence="14" id="KW-0479">Metal-binding</keyword>
<evidence type="ECO:0000256" key="6">
    <source>
        <dbReference type="ARBA" id="ARBA00004600"/>
    </source>
</evidence>
<proteinExistence type="predicted"/>
<dbReference type="SUPFAM" id="SSF50044">
    <property type="entry name" value="SH3-domain"/>
    <property type="match status" value="5"/>
</dbReference>
<dbReference type="GO" id="GO:0035556">
    <property type="term" value="P:intracellular signal transduction"/>
    <property type="evidence" value="ECO:0007669"/>
    <property type="project" value="InterPro"/>
</dbReference>
<dbReference type="PROSITE" id="PS50031">
    <property type="entry name" value="EH"/>
    <property type="match status" value="2"/>
</dbReference>
<dbReference type="FunFam" id="1.10.238.10:FF:000055">
    <property type="entry name" value="Intersectin-1 isoform 1"/>
    <property type="match status" value="1"/>
</dbReference>
<evidence type="ECO:0000313" key="36">
    <source>
        <dbReference type="Ensembl" id="ENSOMYP00000057889.2"/>
    </source>
</evidence>
<dbReference type="InterPro" id="IPR001452">
    <property type="entry name" value="SH3_domain"/>
</dbReference>
<dbReference type="SUPFAM" id="SSF49562">
    <property type="entry name" value="C2 domain (Calcium/lipid-binding domain, CaLB)"/>
    <property type="match status" value="1"/>
</dbReference>
<evidence type="ECO:0000256" key="4">
    <source>
        <dbReference type="ARBA" id="ARBA00004496"/>
    </source>
</evidence>
<dbReference type="PROSITE" id="PS50010">
    <property type="entry name" value="DH_2"/>
    <property type="match status" value="1"/>
</dbReference>
<dbReference type="InterPro" id="IPR000219">
    <property type="entry name" value="DH_dom"/>
</dbReference>
<dbReference type="InterPro" id="IPR001331">
    <property type="entry name" value="GDS_CDC24_CS"/>
</dbReference>
<evidence type="ECO:0000256" key="25">
    <source>
        <dbReference type="ARBA" id="ARBA00034102"/>
    </source>
</evidence>
<evidence type="ECO:0000256" key="10">
    <source>
        <dbReference type="ARBA" id="ARBA00022483"/>
    </source>
</evidence>
<keyword evidence="15" id="KW-0677">Repeat</keyword>
<evidence type="ECO:0000256" key="28">
    <source>
        <dbReference type="SAM" id="Coils"/>
    </source>
</evidence>
<keyword evidence="16" id="KW-0967">Endosome</keyword>
<keyword evidence="37" id="KW-1185">Reference proteome</keyword>
<dbReference type="Gene3D" id="2.30.30.40">
    <property type="entry name" value="SH3 Domains"/>
    <property type="match status" value="5"/>
</dbReference>
<dbReference type="GO" id="GO:0005509">
    <property type="term" value="F:calcium ion binding"/>
    <property type="evidence" value="ECO:0007669"/>
    <property type="project" value="InterPro"/>
</dbReference>
<evidence type="ECO:0000256" key="18">
    <source>
        <dbReference type="ARBA" id="ARBA00022927"/>
    </source>
</evidence>
<evidence type="ECO:0000256" key="3">
    <source>
        <dbReference type="ARBA" id="ARBA00004259"/>
    </source>
</evidence>
<dbReference type="PANTHER" id="PTHR46006:SF9">
    <property type="entry name" value="INTERSECTIN-1"/>
    <property type="match status" value="1"/>
</dbReference>
<feature type="coiled-coil region" evidence="28">
    <location>
        <begin position="449"/>
        <end position="500"/>
    </location>
</feature>
<dbReference type="GO" id="GO:0005905">
    <property type="term" value="C:clathrin-coated pit"/>
    <property type="evidence" value="ECO:0007669"/>
    <property type="project" value="UniProtKB-SubCell"/>
</dbReference>
<keyword evidence="7 27" id="KW-0728">SH3 domain</keyword>
<dbReference type="Gene3D" id="1.10.238.10">
    <property type="entry name" value="EF-hand"/>
    <property type="match status" value="2"/>
</dbReference>
<dbReference type="GO" id="GO:0006887">
    <property type="term" value="P:exocytosis"/>
    <property type="evidence" value="ECO:0007669"/>
    <property type="project" value="UniProtKB-KW"/>
</dbReference>
<evidence type="ECO:0000256" key="19">
    <source>
        <dbReference type="ARBA" id="ARBA00023018"/>
    </source>
</evidence>
<dbReference type="GO" id="GO:0035025">
    <property type="term" value="P:positive regulation of Rho protein signal transduction"/>
    <property type="evidence" value="ECO:0007669"/>
    <property type="project" value="TreeGrafter"/>
</dbReference>
<evidence type="ECO:0000256" key="29">
    <source>
        <dbReference type="SAM" id="MobiDB-lite"/>
    </source>
</evidence>
<feature type="domain" description="SH3" evidence="30">
    <location>
        <begin position="731"/>
        <end position="789"/>
    </location>
</feature>
<accession>A0A8C7RX44</accession>
<dbReference type="Pfam" id="PF12763">
    <property type="entry name" value="EH"/>
    <property type="match status" value="2"/>
</dbReference>
<keyword evidence="12" id="KW-0254">Endocytosis</keyword>
<evidence type="ECO:0000256" key="27">
    <source>
        <dbReference type="PROSITE-ProRule" id="PRU00192"/>
    </source>
</evidence>
<organism evidence="36 37">
    <name type="scientific">Oncorhynchus mykiss</name>
    <name type="common">Rainbow trout</name>
    <name type="synonym">Salmo gairdneri</name>
    <dbReference type="NCBI Taxonomy" id="8022"/>
    <lineage>
        <taxon>Eukaryota</taxon>
        <taxon>Metazoa</taxon>
        <taxon>Chordata</taxon>
        <taxon>Craniata</taxon>
        <taxon>Vertebrata</taxon>
        <taxon>Euteleostomi</taxon>
        <taxon>Actinopterygii</taxon>
        <taxon>Neopterygii</taxon>
        <taxon>Teleostei</taxon>
        <taxon>Protacanthopterygii</taxon>
        <taxon>Salmoniformes</taxon>
        <taxon>Salmonidae</taxon>
        <taxon>Salmoninae</taxon>
        <taxon>Oncorhynchus</taxon>
    </lineage>
</organism>
<dbReference type="InterPro" id="IPR035899">
    <property type="entry name" value="DBL_dom_sf"/>
</dbReference>
<keyword evidence="18" id="KW-0653">Protein transport</keyword>
<dbReference type="Pfam" id="PF00621">
    <property type="entry name" value="RhoGEF"/>
    <property type="match status" value="1"/>
</dbReference>
<dbReference type="Gene3D" id="2.60.40.150">
    <property type="entry name" value="C2 domain"/>
    <property type="match status" value="1"/>
</dbReference>
<dbReference type="InterPro" id="IPR032140">
    <property type="entry name" value="INTAP"/>
</dbReference>
<evidence type="ECO:0000256" key="11">
    <source>
        <dbReference type="ARBA" id="ARBA00022490"/>
    </source>
</evidence>
<feature type="domain" description="PH" evidence="31">
    <location>
        <begin position="1245"/>
        <end position="1354"/>
    </location>
</feature>
<dbReference type="PROSITE" id="PS50004">
    <property type="entry name" value="C2"/>
    <property type="match status" value="1"/>
</dbReference>
<dbReference type="SUPFAM" id="SSF47473">
    <property type="entry name" value="EF-hand"/>
    <property type="match status" value="2"/>
</dbReference>
<evidence type="ECO:0000256" key="9">
    <source>
        <dbReference type="ARBA" id="ARBA00022475"/>
    </source>
</evidence>
<dbReference type="Pfam" id="PF00168">
    <property type="entry name" value="C2"/>
    <property type="match status" value="1"/>
</dbReference>
<feature type="domain" description="SH3" evidence="30">
    <location>
        <begin position="938"/>
        <end position="997"/>
    </location>
</feature>
<evidence type="ECO:0000256" key="13">
    <source>
        <dbReference type="ARBA" id="ARBA00022599"/>
    </source>
</evidence>
<evidence type="ECO:0000256" key="23">
    <source>
        <dbReference type="ARBA" id="ARBA00023242"/>
    </source>
</evidence>
<dbReference type="CDD" id="cd00052">
    <property type="entry name" value="EH"/>
    <property type="match status" value="2"/>
</dbReference>
<reference evidence="36" key="2">
    <citation type="submission" date="2025-08" db="UniProtKB">
        <authorList>
            <consortium name="Ensembl"/>
        </authorList>
    </citation>
    <scope>IDENTIFICATION</scope>
</reference>
<evidence type="ECO:0000256" key="12">
    <source>
        <dbReference type="ARBA" id="ARBA00022583"/>
    </source>
</evidence>
<keyword evidence="23" id="KW-0539">Nucleus</keyword>
<dbReference type="PRINTS" id="PR00452">
    <property type="entry name" value="SH3DOMAIN"/>
</dbReference>
<feature type="domain" description="EH" evidence="34">
    <location>
        <begin position="22"/>
        <end position="111"/>
    </location>
</feature>
<dbReference type="InterPro" id="IPR011993">
    <property type="entry name" value="PH-like_dom_sf"/>
</dbReference>
<dbReference type="PROSITE" id="PS50222">
    <property type="entry name" value="EF_HAND_2"/>
    <property type="match status" value="2"/>
</dbReference>
<keyword evidence="24" id="KW-0966">Cell projection</keyword>
<evidence type="ECO:0000256" key="24">
    <source>
        <dbReference type="ARBA" id="ARBA00023273"/>
    </source>
</evidence>
<dbReference type="InterPro" id="IPR000008">
    <property type="entry name" value="C2_dom"/>
</dbReference>
<dbReference type="GO" id="GO:0006897">
    <property type="term" value="P:endocytosis"/>
    <property type="evidence" value="ECO:0007669"/>
    <property type="project" value="UniProtKB-KW"/>
</dbReference>
<dbReference type="GO" id="GO:0005085">
    <property type="term" value="F:guanyl-nucleotide exchange factor activity"/>
    <property type="evidence" value="ECO:0007669"/>
    <property type="project" value="InterPro"/>
</dbReference>
<evidence type="ECO:0000256" key="14">
    <source>
        <dbReference type="ARBA" id="ARBA00022723"/>
    </source>
</evidence>